<name>A0A845LA15_HELGE</name>
<sequence length="651" mass="75978">MEYRINLDDDFYEFFSKIHEISPEEKRSRDLVKFTALQEGLSNEERRFPLPSPQEVVDNIANIKEGYSHNIFEILAWMMLSIQKINPIQHVDISPVITLSSILSTNIPVSFYEYSPACLYGYDSKWQGHPTKELTIGKVDLNRLPFADNSIPSLSCLRLIERIGLGHHGEPLDPDGDRKAIFQLKRVIQEGGYLCLSVPLGKQHIQFNDRRVYSYPHFLRYFPEFELIDYTLVRDTDEAVYGYGCFLLQKTRADALPPTSGPTTAIGRTLPIATSIAPRDITTQQRAIWSWVLQGFHIISFNIPSEIESLKDHFPFVEFVAVSRDASQPFGKPYVYLHDILAYYHRSDHDLCGIVNSDIHFFQDIRWFIEKEAPGSMVFGSRVDIERIDNPIGSIEKRGLDYFFFDKKIASLYPDEGFCLGLPWWDYWILLIPIYHQIPLKYIGTPFGYHVYHPQRWNVENWYYFKDIILKHVEQPPLENEDNIYHFGEVIYQYIMRHATDRFLPYRDCRQFGYQGLPEEFIDMPFYGWIPLGGFRPMEGPYPQWDLPTVLWSYGPSSFLQITTECMEEKSYRLRMTARSTKDEQTADLFLDGNLVGTHTFTSHQVFEKAEFSIKIAPEMPKILELRYRPWDLAEQMGDALLFTELVVAPQ</sequence>
<keyword evidence="2" id="KW-1185">Reference proteome</keyword>
<dbReference type="Pfam" id="PF03269">
    <property type="entry name" value="DUF268"/>
    <property type="match status" value="1"/>
</dbReference>
<proteinExistence type="predicted"/>
<evidence type="ECO:0000313" key="2">
    <source>
        <dbReference type="Proteomes" id="UP000471031"/>
    </source>
</evidence>
<reference evidence="1 2" key="1">
    <citation type="submission" date="2020-01" db="EMBL/GenBank/DDBJ databases">
        <title>Whole genome sequence of Heliobacterium gestii DSM 11169.</title>
        <authorList>
            <person name="Kyndt J.A."/>
            <person name="Meyer T.E."/>
        </authorList>
    </citation>
    <scope>NUCLEOTIDE SEQUENCE [LARGE SCALE GENOMIC DNA]</scope>
    <source>
        <strain evidence="1 2">DSM 11169</strain>
    </source>
</reference>
<organism evidence="1 2">
    <name type="scientific">Heliomicrobium gestii</name>
    <name type="common">Heliobacterium gestii</name>
    <dbReference type="NCBI Taxonomy" id="2699"/>
    <lineage>
        <taxon>Bacteria</taxon>
        <taxon>Bacillati</taxon>
        <taxon>Bacillota</taxon>
        <taxon>Clostridia</taxon>
        <taxon>Eubacteriales</taxon>
        <taxon>Heliobacteriaceae</taxon>
        <taxon>Heliomicrobium</taxon>
    </lineage>
</organism>
<dbReference type="AlphaFoldDB" id="A0A845LA15"/>
<dbReference type="RefSeq" id="WP_161260106.1">
    <property type="nucleotide sequence ID" value="NZ_JAFBDC010000001.1"/>
</dbReference>
<accession>A0A845LA15</accession>
<protein>
    <submittedName>
        <fullName evidence="1">DUF268 domain-containing protein</fullName>
    </submittedName>
</protein>
<dbReference type="InterPro" id="IPR004951">
    <property type="entry name" value="DUF268_CAE_spp"/>
</dbReference>
<comment type="caution">
    <text evidence="1">The sequence shown here is derived from an EMBL/GenBank/DDBJ whole genome shotgun (WGS) entry which is preliminary data.</text>
</comment>
<dbReference type="EMBL" id="WXEX01000001">
    <property type="protein sequence ID" value="MZP41519.1"/>
    <property type="molecule type" value="Genomic_DNA"/>
</dbReference>
<gene>
    <name evidence="1" type="ORF">GTO89_00535</name>
</gene>
<dbReference type="Proteomes" id="UP000471031">
    <property type="component" value="Unassembled WGS sequence"/>
</dbReference>
<evidence type="ECO:0000313" key="1">
    <source>
        <dbReference type="EMBL" id="MZP41519.1"/>
    </source>
</evidence>
<dbReference type="OrthoDB" id="9792586at2"/>